<name>F6EPB3_HOYSD</name>
<keyword evidence="2" id="KW-1185">Reference proteome</keyword>
<dbReference type="KEGG" id="asd:AS9A_3331"/>
<proteinExistence type="predicted"/>
<dbReference type="EMBL" id="CP002786">
    <property type="protein sequence ID" value="AEF41773.1"/>
    <property type="molecule type" value="Genomic_DNA"/>
</dbReference>
<gene>
    <name evidence="1" type="ordered locus">AS9A_3331</name>
</gene>
<evidence type="ECO:0000313" key="1">
    <source>
        <dbReference type="EMBL" id="AEF41773.1"/>
    </source>
</evidence>
<sequence length="76" mass="8245">MDTSATPAQLRPAQPQRLVVSPTQTGRPVYGILRSFDTTRVTSRVCTGLPDGCSRCLFTESSPALARPRRVAAQDK</sequence>
<evidence type="ECO:0000313" key="2">
    <source>
        <dbReference type="Proteomes" id="UP000009235"/>
    </source>
</evidence>
<protein>
    <submittedName>
        <fullName evidence="1">Uncharacterized protein</fullName>
    </submittedName>
</protein>
<dbReference type="HOGENOM" id="CLU_2646540_0_0_11"/>
<accession>F6EPB3</accession>
<dbReference type="Proteomes" id="UP000009235">
    <property type="component" value="Chromosome"/>
</dbReference>
<dbReference type="AlphaFoldDB" id="F6EPB3"/>
<organism evidence="1 2">
    <name type="scientific">Hoyosella subflava (strain DSM 45089 / JCM 17490 / NBRC 109087 / DQS3-9A1)</name>
    <name type="common">Amycolicicoccus subflavus</name>
    <dbReference type="NCBI Taxonomy" id="443218"/>
    <lineage>
        <taxon>Bacteria</taxon>
        <taxon>Bacillati</taxon>
        <taxon>Actinomycetota</taxon>
        <taxon>Actinomycetes</taxon>
        <taxon>Mycobacteriales</taxon>
        <taxon>Hoyosellaceae</taxon>
        <taxon>Hoyosella</taxon>
    </lineage>
</organism>
<reference evidence="1 2" key="1">
    <citation type="journal article" date="2011" name="J. Bacteriol.">
        <title>Complete genome sequence of Amycolicicoccus subflavus DQS3-9A1T, an actinomycete isolated from crude oil-polluted soil.</title>
        <authorList>
            <person name="Cai M."/>
            <person name="Chen W.M."/>
            <person name="Nie Y."/>
            <person name="Chi C.Q."/>
            <person name="Wang Y.N."/>
            <person name="Tang Y.Q."/>
            <person name="Li G.Y."/>
            <person name="Wu X.L."/>
        </authorList>
    </citation>
    <scope>NUCLEOTIDE SEQUENCE [LARGE SCALE GENOMIC DNA]</scope>
    <source>
        <strain evidence="2">DSM 45089 / DQS3-9A1</strain>
    </source>
</reference>